<dbReference type="Pfam" id="PF13354">
    <property type="entry name" value="Beta-lactamase2"/>
    <property type="match status" value="1"/>
</dbReference>
<keyword evidence="3" id="KW-1185">Reference proteome</keyword>
<dbReference type="InterPro" id="IPR012338">
    <property type="entry name" value="Beta-lactam/transpept-like"/>
</dbReference>
<protein>
    <submittedName>
        <fullName evidence="2">Class A beta-lactamase-related serine hydrolase</fullName>
    </submittedName>
</protein>
<evidence type="ECO:0000313" key="3">
    <source>
        <dbReference type="Proteomes" id="UP001521931"/>
    </source>
</evidence>
<comment type="caution">
    <text evidence="2">The sequence shown here is derived from an EMBL/GenBank/DDBJ whole genome shotgun (WGS) entry which is preliminary data.</text>
</comment>
<dbReference type="PANTHER" id="PTHR35333">
    <property type="entry name" value="BETA-LACTAMASE"/>
    <property type="match status" value="1"/>
</dbReference>
<evidence type="ECO:0000259" key="1">
    <source>
        <dbReference type="Pfam" id="PF13354"/>
    </source>
</evidence>
<name>A0ABS9Q3D4_9MICO</name>
<feature type="domain" description="Beta-lactamase class A catalytic" evidence="1">
    <location>
        <begin position="19"/>
        <end position="260"/>
    </location>
</feature>
<dbReference type="PANTHER" id="PTHR35333:SF3">
    <property type="entry name" value="BETA-LACTAMASE-TYPE TRANSPEPTIDASE FOLD CONTAINING PROTEIN"/>
    <property type="match status" value="1"/>
</dbReference>
<gene>
    <name evidence="2" type="ORF">MHL29_10900</name>
</gene>
<keyword evidence="2" id="KW-0378">Hydrolase</keyword>
<dbReference type="RefSeq" id="WP_239264617.1">
    <property type="nucleotide sequence ID" value="NZ_JAKRCV010000033.1"/>
</dbReference>
<dbReference type="InterPro" id="IPR045155">
    <property type="entry name" value="Beta-lactam_cat"/>
</dbReference>
<reference evidence="2 3" key="1">
    <citation type="submission" date="2022-02" db="EMBL/GenBank/DDBJ databases">
        <title>Uncovering new skin microbiome diversity through culturing and metagenomics.</title>
        <authorList>
            <person name="Conlan S."/>
            <person name="Deming C."/>
            <person name="Nisc Comparative Sequencing Program N."/>
            <person name="Segre J.A."/>
        </authorList>
    </citation>
    <scope>NUCLEOTIDE SEQUENCE [LARGE SCALE GENOMIC DNA]</scope>
    <source>
        <strain evidence="2 3">ACRQZ</strain>
    </source>
</reference>
<dbReference type="EMBL" id="JAKRCV010000033">
    <property type="protein sequence ID" value="MCG7322384.1"/>
    <property type="molecule type" value="Genomic_DNA"/>
</dbReference>
<sequence length="288" mass="31211">MTIEQQVRSAFDAVQVDGSVTAVDLTTGAGVDVGGSTPRPLASVAKLPLVWVLLTLHHEGELDASTPLVLDPAHRTIGPVGTGRLRDPITMSARDAAYYAMSLSDNGAADAIWDFVGADRVRETLARLGLPHLRLRAPMRRIFELLEDQRRRERLDDAALLRTDPRTLDPLDPARVSSGTTAALTRFLAEMHRRAAGGSQADREVVDLMGAQLVRNRLASGFPAADLDVRGKTGTLLAVRHEVGYVTYPDGRAYAVSVLTSSRSLQIHHRVDAVIGEVARAAVLHLRR</sequence>
<dbReference type="Gene3D" id="3.40.710.10">
    <property type="entry name" value="DD-peptidase/beta-lactamase superfamily"/>
    <property type="match status" value="1"/>
</dbReference>
<evidence type="ECO:0000313" key="2">
    <source>
        <dbReference type="EMBL" id="MCG7322384.1"/>
    </source>
</evidence>
<proteinExistence type="predicted"/>
<organism evidence="2 3">
    <name type="scientific">Arsenicicoccus bolidensis</name>
    <dbReference type="NCBI Taxonomy" id="229480"/>
    <lineage>
        <taxon>Bacteria</taxon>
        <taxon>Bacillati</taxon>
        <taxon>Actinomycetota</taxon>
        <taxon>Actinomycetes</taxon>
        <taxon>Micrococcales</taxon>
        <taxon>Intrasporangiaceae</taxon>
        <taxon>Arsenicicoccus</taxon>
    </lineage>
</organism>
<dbReference type="InterPro" id="IPR000871">
    <property type="entry name" value="Beta-lactam_class-A"/>
</dbReference>
<dbReference type="SUPFAM" id="SSF56601">
    <property type="entry name" value="beta-lactamase/transpeptidase-like"/>
    <property type="match status" value="1"/>
</dbReference>
<accession>A0ABS9Q3D4</accession>
<dbReference type="GO" id="GO:0016787">
    <property type="term" value="F:hydrolase activity"/>
    <property type="evidence" value="ECO:0007669"/>
    <property type="project" value="UniProtKB-KW"/>
</dbReference>
<dbReference type="Proteomes" id="UP001521931">
    <property type="component" value="Unassembled WGS sequence"/>
</dbReference>